<gene>
    <name evidence="1" type="ORF">MM415B01986_0010</name>
</gene>
<reference evidence="1" key="1">
    <citation type="submission" date="2020-03" db="EMBL/GenBank/DDBJ databases">
        <title>The deep terrestrial virosphere.</title>
        <authorList>
            <person name="Holmfeldt K."/>
            <person name="Nilsson E."/>
            <person name="Simone D."/>
            <person name="Lopez-Fernandez M."/>
            <person name="Wu X."/>
            <person name="de Brujin I."/>
            <person name="Lundin D."/>
            <person name="Andersson A."/>
            <person name="Bertilsson S."/>
            <person name="Dopson M."/>
        </authorList>
    </citation>
    <scope>NUCLEOTIDE SEQUENCE</scope>
    <source>
        <strain evidence="1">MM415B01986</strain>
    </source>
</reference>
<dbReference type="EMBL" id="MT141183">
    <property type="protein sequence ID" value="QJA55816.1"/>
    <property type="molecule type" value="Genomic_DNA"/>
</dbReference>
<organism evidence="1">
    <name type="scientific">viral metagenome</name>
    <dbReference type="NCBI Taxonomy" id="1070528"/>
    <lineage>
        <taxon>unclassified sequences</taxon>
        <taxon>metagenomes</taxon>
        <taxon>organismal metagenomes</taxon>
    </lineage>
</organism>
<accession>A0A6M3IEE1</accession>
<sequence length="77" mass="9493">MSDGYIRKPYKTFKDFDPDICKWLIRKMKEAATPNDFSRELSKLEAKLEKLHFVNEYYQRDWHPRECMCDECLRREV</sequence>
<proteinExistence type="predicted"/>
<name>A0A6M3IEE1_9ZZZZ</name>
<evidence type="ECO:0000313" key="1">
    <source>
        <dbReference type="EMBL" id="QJA55816.1"/>
    </source>
</evidence>
<dbReference type="AlphaFoldDB" id="A0A6M3IEE1"/>
<protein>
    <submittedName>
        <fullName evidence="1">Uncharacterized protein</fullName>
    </submittedName>
</protein>